<evidence type="ECO:0000256" key="7">
    <source>
        <dbReference type="ARBA" id="ARBA00023012"/>
    </source>
</evidence>
<keyword evidence="5" id="KW-0808">Transferase</keyword>
<reference evidence="16" key="1">
    <citation type="submission" date="2020-08" db="EMBL/GenBank/DDBJ databases">
        <title>Ramlibacter sp. GTP1 16S ribosomal RNA gene genome sequencing and assembly.</title>
        <authorList>
            <person name="Kang M."/>
        </authorList>
    </citation>
    <scope>NUCLEOTIDE SEQUENCE</scope>
    <source>
        <strain evidence="16">GTP1</strain>
    </source>
</reference>
<dbReference type="SMART" id="SM00260">
    <property type="entry name" value="CheW"/>
    <property type="match status" value="1"/>
</dbReference>
<dbReference type="Pfam" id="PF01584">
    <property type="entry name" value="CheW"/>
    <property type="match status" value="1"/>
</dbReference>
<evidence type="ECO:0000259" key="13">
    <source>
        <dbReference type="PROSITE" id="PS50110"/>
    </source>
</evidence>
<accession>A0A923S0E5</accession>
<dbReference type="SMART" id="SM00387">
    <property type="entry name" value="HATPase_c"/>
    <property type="match status" value="1"/>
</dbReference>
<dbReference type="SUPFAM" id="SSF47226">
    <property type="entry name" value="Histidine-containing phosphotransfer domain, HPT domain"/>
    <property type="match status" value="5"/>
</dbReference>
<dbReference type="RefSeq" id="WP_187079634.1">
    <property type="nucleotide sequence ID" value="NZ_JACORU010000001.1"/>
</dbReference>
<evidence type="ECO:0000256" key="3">
    <source>
        <dbReference type="ARBA" id="ARBA00021495"/>
    </source>
</evidence>
<dbReference type="SMART" id="SM00073">
    <property type="entry name" value="HPT"/>
    <property type="match status" value="2"/>
</dbReference>
<evidence type="ECO:0000256" key="2">
    <source>
        <dbReference type="ARBA" id="ARBA00012438"/>
    </source>
</evidence>
<evidence type="ECO:0000259" key="14">
    <source>
        <dbReference type="PROSITE" id="PS50851"/>
    </source>
</evidence>
<dbReference type="SMART" id="SM00448">
    <property type="entry name" value="REC"/>
    <property type="match status" value="1"/>
</dbReference>
<proteinExistence type="predicted"/>
<comment type="caution">
    <text evidence="16">The sequence shown here is derived from an EMBL/GenBank/DDBJ whole genome shotgun (WGS) entry which is preliminary data.</text>
</comment>
<dbReference type="SUPFAM" id="SSF52172">
    <property type="entry name" value="CheY-like"/>
    <property type="match status" value="1"/>
</dbReference>
<dbReference type="EC" id="2.7.13.3" evidence="2"/>
<dbReference type="InterPro" id="IPR036061">
    <property type="entry name" value="CheW-like_dom_sf"/>
</dbReference>
<comment type="function">
    <text evidence="8">Involved in the transmission of sensory signals from the chemoreceptors to the flagellar motors. CheA is autophosphorylated; it can transfer its phosphate group to either CheB or CheY.</text>
</comment>
<dbReference type="SUPFAM" id="SSF55874">
    <property type="entry name" value="ATPase domain of HSP90 chaperone/DNA topoisomerase II/histidine kinase"/>
    <property type="match status" value="1"/>
</dbReference>
<feature type="domain" description="Response regulatory" evidence="13">
    <location>
        <begin position="1997"/>
        <end position="2113"/>
    </location>
</feature>
<feature type="modified residue" description="Phosphohistidine" evidence="9">
    <location>
        <position position="733"/>
    </location>
</feature>
<dbReference type="PANTHER" id="PTHR43395">
    <property type="entry name" value="SENSOR HISTIDINE KINASE CHEA"/>
    <property type="match status" value="1"/>
</dbReference>
<feature type="modified residue" description="4-aspartylphosphate" evidence="10">
    <location>
        <position position="2046"/>
    </location>
</feature>
<comment type="catalytic activity">
    <reaction evidence="1">
        <text>ATP + protein L-histidine = ADP + protein N-phospho-L-histidine.</text>
        <dbReference type="EC" id="2.7.13.3"/>
    </reaction>
</comment>
<evidence type="ECO:0000313" key="17">
    <source>
        <dbReference type="Proteomes" id="UP000596827"/>
    </source>
</evidence>
<dbReference type="InterPro" id="IPR051315">
    <property type="entry name" value="Bact_Chemotaxis_CheA"/>
</dbReference>
<dbReference type="Pfam" id="PF02518">
    <property type="entry name" value="HATPase_c"/>
    <property type="match status" value="1"/>
</dbReference>
<dbReference type="Pfam" id="PF02895">
    <property type="entry name" value="H-kinase_dim"/>
    <property type="match status" value="1"/>
</dbReference>
<keyword evidence="6" id="KW-0418">Kinase</keyword>
<keyword evidence="17" id="KW-1185">Reference proteome</keyword>
<gene>
    <name evidence="16" type="ORF">H8R02_01845</name>
</gene>
<dbReference type="PROSITE" id="PS50851">
    <property type="entry name" value="CHEW"/>
    <property type="match status" value="1"/>
</dbReference>
<feature type="domain" description="HPt" evidence="15">
    <location>
        <begin position="686"/>
        <end position="790"/>
    </location>
</feature>
<evidence type="ECO:0000256" key="1">
    <source>
        <dbReference type="ARBA" id="ARBA00000085"/>
    </source>
</evidence>
<dbReference type="InterPro" id="IPR058661">
    <property type="entry name" value="FimL_2nd"/>
</dbReference>
<keyword evidence="4 10" id="KW-0597">Phosphoprotein</keyword>
<dbReference type="InterPro" id="IPR008207">
    <property type="entry name" value="Sig_transdc_His_kin_Hpt_dom"/>
</dbReference>
<keyword evidence="11" id="KW-0175">Coiled coil</keyword>
<dbReference type="InterPro" id="IPR004105">
    <property type="entry name" value="CheA-like_dim"/>
</dbReference>
<feature type="domain" description="Histidine kinase" evidence="12">
    <location>
        <begin position="1607"/>
        <end position="1807"/>
    </location>
</feature>
<dbReference type="Gene3D" id="3.30.565.10">
    <property type="entry name" value="Histidine kinase-like ATPase, C-terminal domain"/>
    <property type="match status" value="1"/>
</dbReference>
<dbReference type="PROSITE" id="PS50894">
    <property type="entry name" value="HPT"/>
    <property type="match status" value="3"/>
</dbReference>
<evidence type="ECO:0000256" key="4">
    <source>
        <dbReference type="ARBA" id="ARBA00022553"/>
    </source>
</evidence>
<dbReference type="Gene3D" id="3.40.50.2300">
    <property type="match status" value="1"/>
</dbReference>
<dbReference type="InterPro" id="IPR004358">
    <property type="entry name" value="Sig_transdc_His_kin-like_C"/>
</dbReference>
<evidence type="ECO:0000256" key="8">
    <source>
        <dbReference type="ARBA" id="ARBA00035100"/>
    </source>
</evidence>
<organism evidence="16 17">
    <name type="scientific">Ramlibacter albus</name>
    <dbReference type="NCBI Taxonomy" id="2079448"/>
    <lineage>
        <taxon>Bacteria</taxon>
        <taxon>Pseudomonadati</taxon>
        <taxon>Pseudomonadota</taxon>
        <taxon>Betaproteobacteria</taxon>
        <taxon>Burkholderiales</taxon>
        <taxon>Comamonadaceae</taxon>
        <taxon>Ramlibacter</taxon>
    </lineage>
</organism>
<dbReference type="GO" id="GO:0000155">
    <property type="term" value="F:phosphorelay sensor kinase activity"/>
    <property type="evidence" value="ECO:0007669"/>
    <property type="project" value="InterPro"/>
</dbReference>
<dbReference type="InterPro" id="IPR036641">
    <property type="entry name" value="HPT_dom_sf"/>
</dbReference>
<dbReference type="CDD" id="cd17546">
    <property type="entry name" value="REC_hyHK_CKI1_RcsC-like"/>
    <property type="match status" value="1"/>
</dbReference>
<dbReference type="Gene3D" id="2.30.30.40">
    <property type="entry name" value="SH3 Domains"/>
    <property type="match status" value="1"/>
</dbReference>
<dbReference type="SMART" id="SM01231">
    <property type="entry name" value="H-kinase_dim"/>
    <property type="match status" value="1"/>
</dbReference>
<feature type="domain" description="CheW-like" evidence="14">
    <location>
        <begin position="1809"/>
        <end position="1945"/>
    </location>
</feature>
<evidence type="ECO:0000256" key="9">
    <source>
        <dbReference type="PROSITE-ProRule" id="PRU00110"/>
    </source>
</evidence>
<name>A0A923S0E5_9BURK</name>
<evidence type="ECO:0000256" key="6">
    <source>
        <dbReference type="ARBA" id="ARBA00022777"/>
    </source>
</evidence>
<feature type="domain" description="HPt" evidence="15">
    <location>
        <begin position="1309"/>
        <end position="1411"/>
    </location>
</feature>
<protein>
    <recommendedName>
        <fullName evidence="3">Chemotaxis protein CheA</fullName>
        <ecNumber evidence="2">2.7.13.3</ecNumber>
    </recommendedName>
</protein>
<feature type="modified residue" description="Phosphohistidine" evidence="9">
    <location>
        <position position="1133"/>
    </location>
</feature>
<dbReference type="PROSITE" id="PS50110">
    <property type="entry name" value="RESPONSE_REGULATORY"/>
    <property type="match status" value="1"/>
</dbReference>
<dbReference type="SUPFAM" id="SSF50341">
    <property type="entry name" value="CheW-like"/>
    <property type="match status" value="1"/>
</dbReference>
<dbReference type="Proteomes" id="UP000596827">
    <property type="component" value="Unassembled WGS sequence"/>
</dbReference>
<dbReference type="PANTHER" id="PTHR43395:SF8">
    <property type="entry name" value="HISTIDINE KINASE"/>
    <property type="match status" value="1"/>
</dbReference>
<dbReference type="Pfam" id="PF01627">
    <property type="entry name" value="Hpt"/>
    <property type="match status" value="3"/>
</dbReference>
<dbReference type="Gene3D" id="1.20.120.160">
    <property type="entry name" value="HPT domain"/>
    <property type="match status" value="3"/>
</dbReference>
<keyword evidence="7" id="KW-0902">Two-component regulatory system</keyword>
<dbReference type="EMBL" id="JACORU010000001">
    <property type="protein sequence ID" value="MBC5763175.1"/>
    <property type="molecule type" value="Genomic_DNA"/>
</dbReference>
<dbReference type="InterPro" id="IPR001789">
    <property type="entry name" value="Sig_transdc_resp-reg_receiver"/>
</dbReference>
<dbReference type="InterPro" id="IPR003594">
    <property type="entry name" value="HATPase_dom"/>
</dbReference>
<dbReference type="FunFam" id="3.30.565.10:FF:000016">
    <property type="entry name" value="Chemotaxis protein CheA, putative"/>
    <property type="match status" value="1"/>
</dbReference>
<dbReference type="PRINTS" id="PR00344">
    <property type="entry name" value="BCTRLSENSOR"/>
</dbReference>
<dbReference type="Pfam" id="PF26379">
    <property type="entry name" value="FimL_2nd"/>
    <property type="match status" value="1"/>
</dbReference>
<dbReference type="InterPro" id="IPR002545">
    <property type="entry name" value="CheW-lke_dom"/>
</dbReference>
<dbReference type="CDD" id="cd00088">
    <property type="entry name" value="HPT"/>
    <property type="match status" value="2"/>
</dbReference>
<evidence type="ECO:0000259" key="12">
    <source>
        <dbReference type="PROSITE" id="PS50109"/>
    </source>
</evidence>
<feature type="domain" description="HPt" evidence="15">
    <location>
        <begin position="1087"/>
        <end position="1200"/>
    </location>
</feature>
<evidence type="ECO:0000259" key="15">
    <source>
        <dbReference type="PROSITE" id="PS50894"/>
    </source>
</evidence>
<evidence type="ECO:0000256" key="5">
    <source>
        <dbReference type="ARBA" id="ARBA00022679"/>
    </source>
</evidence>
<sequence length="2119" mass="226995">MQANDTDLDLATNDLGPLAWVLDELRKSLESASSALRRFVRDATLARGQDMASVDAGQLRIARQQLHQAVGALEMVGLAPPAHMLRAMESAVQKFVERPELCTEAASSKVERAGFALTEYLEALLLGKPVSAVALFPQYKDVQELAGADRVHPADLWAFDWRWIEPASAGQFETLVYDPAVRSKMDQAVLRIVKSGDSQAARDLADASIALAGSQTAKQPKAFWKIAAGYFEAMAQGLLPGDLYVKRCASRVLLQYASLAKGDMGVSDRLAQDLVFFCSQAVPQAKGRAPLLEAVRAAYGLARTRPVDYGTPQFGRFDPAVLSQARKRIVHAKESWSALSGGEASKLKGVSEHFHQLNESLVKLYPTCAKLAQELNTVVDGVARSGRPPAAELAMEVATAVLYIEAALQDLDTDDAQIADRTERLATRLSTVIAGNPPGPLEHWMEELYRRVSDRQTMGSVVGELRGTLAELEKLLDQFFRAPNDKAPLQAAPQHLLQMRGVLSVLGLDQAAQAVGRMRDTLDEILVTEIDEEKARAAGTFDKLGNNLGALGFLIDMLNYQPALAKKLFVYDDSTGELRPLMGRAQDEPEAQDAQDSRLSDDVMDVVQEAQESGFGEMLTAKLDSIATKAVLAEEKGVAQAAREVAAKAAQDPALATVALSNLAAAVAPVAPVATPAPAPVAAPAEAEVDAELLEIFLEEAREVVGNGLAAIQALATAPSDVSELTTLRRAFHTLKGSSRMVGLNEFGEAGWSMEQVLNTWLADQKPATDDLRTLCTHALQGFGRWVDDIANHSAGAWKAGMFRGPADALRTEHKLVELKLPAAGGAEPQAPAQPVVEEVVALEPAPVAIEPVAVEPAAAIEPLVFEPVPEVAVPVAEPAPIEPAAIEISFEAPVEAPAPVAPPAAEPPAFDLGTISLDVTTEAPPAATPAPAIEVAEAFDLPDDMFAPPEAAAPAAPTEPVAEAPLSLDIPAGPVSFDTTQVIRGEPAAAAEIPHDELPPEFEMDLGATLRVDDSPATPAAPIAELPAEIAGIDFGSLSAVSGANLAEPMPEPQPEVPPEVLPEMLPEALAEPEAVRDEQVKVIGSLRIGIPLYNVYLNEADEWSRRLSTEVSEWALQITERVPDSTVGWAHALAGSSATVGFTALSDVARALENSLEHAQSLAYGTPQHAQAFSQAAEEIRRLLHQFAAGFLKEPDARVVEALQALRDLDIPERVDAADSVAPEFGEMDFSNVEVVEAPVVAELPEVPEVPPVPQAAPVAATQPEPVMPRQPEPVPVAPAAPEQPVLPAQAAGAGDHLEGDEDIDVADAIDPDLFPIFEEEAVELMPSLGGALRQWASRPDNRGARDEALRVLHTLKGSARLAGALRLGEMAHRLESEVEYLGTESVNPADIEQLLGRFDNLTARFEALRTVGSTPEVVQSPTPVIVSAPIHEPLPEAKAEEPQAQAEQPLKAAPLKPLAPAARAIAMPAATTVTAARQSANQAVRVRAQLLDRLVNQAGEVMITRSRLENELKQLRASLGDLTGNLDRLRGQLREIEVQAESQMQSRIAQQKEVGGGFDPLEFDRFTRTQELTRFMAESVNDIATVQRNIQRVVEATEDDLIAQARQTRELQRDLLRTRMVEFEGISDRLYRVVRLAAKESGKQVKLDIFGGSIEMDRGVLDRMTPAFEHLLRNCVAHGVEDPAVRVSAGKTAVGNIEVTVLQEGNDVSVTFRDDGAGLNVARIRQKALEQGLVTADQQLTDADAANLIFMPGFSTATQVTELAGRGIGMDVVRSEVAALGGRIETTTQAGQGSSFKLVLPLTTAVTQVVMIRSGRLSVGVPANLVELVRRATVKEVQQAYESGTFEFGGEQLPFFWSGALLQSSARSVEPQGKTLPVVIFRSAAQRAAVHVDEVLGNQEVVVKNLGPQLSRLPGLAGMTVLASGAVVLIYNPVALTQVYGEQARALSVDKAQPEVMENTAAAEAAKAVVAAAAEGLASPPIPQLVQQPPQIPLVLVVDDSITVRRVTQRLLQREGYRVALAADGLQALEKLAEERPAVVLSDIEMPRMDGFDLARNIRNDARLKDLPIVMITSRIAEKHKEHARELGVNHYLGKPYSEEELLSLVKHYCASLTAA</sequence>
<dbReference type="InterPro" id="IPR011006">
    <property type="entry name" value="CheY-like_superfamily"/>
</dbReference>
<evidence type="ECO:0000256" key="11">
    <source>
        <dbReference type="SAM" id="Coils"/>
    </source>
</evidence>
<evidence type="ECO:0000313" key="16">
    <source>
        <dbReference type="EMBL" id="MBC5763175.1"/>
    </source>
</evidence>
<feature type="modified residue" description="Phosphohistidine" evidence="9">
    <location>
        <position position="1356"/>
    </location>
</feature>
<dbReference type="Pfam" id="PF00072">
    <property type="entry name" value="Response_reg"/>
    <property type="match status" value="1"/>
</dbReference>
<feature type="coiled-coil region" evidence="11">
    <location>
        <begin position="1494"/>
        <end position="1549"/>
    </location>
</feature>
<dbReference type="InterPro" id="IPR036890">
    <property type="entry name" value="HATPase_C_sf"/>
</dbReference>
<dbReference type="PROSITE" id="PS50109">
    <property type="entry name" value="HIS_KIN"/>
    <property type="match status" value="1"/>
</dbReference>
<dbReference type="GO" id="GO:0006935">
    <property type="term" value="P:chemotaxis"/>
    <property type="evidence" value="ECO:0007669"/>
    <property type="project" value="InterPro"/>
</dbReference>
<dbReference type="InterPro" id="IPR005467">
    <property type="entry name" value="His_kinase_dom"/>
</dbReference>
<evidence type="ECO:0000256" key="10">
    <source>
        <dbReference type="PROSITE-ProRule" id="PRU00169"/>
    </source>
</evidence>
<dbReference type="GO" id="GO:0005737">
    <property type="term" value="C:cytoplasm"/>
    <property type="evidence" value="ECO:0007669"/>
    <property type="project" value="InterPro"/>
</dbReference>